<proteinExistence type="predicted"/>
<dbReference type="Gene3D" id="3.30.420.10">
    <property type="entry name" value="Ribonuclease H-like superfamily/Ribonuclease H"/>
    <property type="match status" value="1"/>
</dbReference>
<dbReference type="OrthoDB" id="270189at2759"/>
<name>A0A3P8EGK8_HELPZ</name>
<dbReference type="EMBL" id="UZAH01036075">
    <property type="protein sequence ID" value="VDP43834.1"/>
    <property type="molecule type" value="Genomic_DNA"/>
</dbReference>
<protein>
    <recommendedName>
        <fullName evidence="1">Exonuclease domain-containing protein</fullName>
    </recommendedName>
</protein>
<evidence type="ECO:0000313" key="2">
    <source>
        <dbReference type="EMBL" id="VDP43834.1"/>
    </source>
</evidence>
<gene>
    <name evidence="2" type="ORF">HPBE_LOCUS24263</name>
</gene>
<dbReference type="AlphaFoldDB" id="A0A3P8EGK8"/>
<feature type="domain" description="Exonuclease" evidence="1">
    <location>
        <begin position="74"/>
        <end position="135"/>
    </location>
</feature>
<sequence>MNFGEVSMCVGYNALLDFFPRQEIRPNDQCDDRFCRQRQKEYQARKASEVTVEMPSAAEVQVVHEENNWGIAAAQRQFISKYMARLDSHLHYRIVDVSTVKELASRWFPEEYAKAPVKKSTHRALDDIRESIEELRYYPSVIFRDKNSGDS</sequence>
<dbReference type="InterPro" id="IPR012337">
    <property type="entry name" value="RNaseH-like_sf"/>
</dbReference>
<dbReference type="InterPro" id="IPR036397">
    <property type="entry name" value="RNaseH_sf"/>
</dbReference>
<dbReference type="SUPFAM" id="SSF53098">
    <property type="entry name" value="Ribonuclease H-like"/>
    <property type="match status" value="1"/>
</dbReference>
<accession>A0A3P8EGK8</accession>
<evidence type="ECO:0000259" key="1">
    <source>
        <dbReference type="Pfam" id="PF00929"/>
    </source>
</evidence>
<dbReference type="InterPro" id="IPR013520">
    <property type="entry name" value="Ribonucl_H"/>
</dbReference>
<organism evidence="2">
    <name type="scientific">Heligmosomoides polygyrus</name>
    <name type="common">Parasitic roundworm</name>
    <dbReference type="NCBI Taxonomy" id="6339"/>
    <lineage>
        <taxon>Eukaryota</taxon>
        <taxon>Metazoa</taxon>
        <taxon>Ecdysozoa</taxon>
        <taxon>Nematoda</taxon>
        <taxon>Chromadorea</taxon>
        <taxon>Rhabditida</taxon>
        <taxon>Rhabditina</taxon>
        <taxon>Rhabditomorpha</taxon>
        <taxon>Strongyloidea</taxon>
        <taxon>Heligmosomidae</taxon>
        <taxon>Heligmosomoides</taxon>
    </lineage>
</organism>
<reference evidence="2" key="1">
    <citation type="submission" date="2018-11" db="EMBL/GenBank/DDBJ databases">
        <authorList>
            <consortium name="Pathogen Informatics"/>
        </authorList>
    </citation>
    <scope>NUCLEOTIDE SEQUENCE [LARGE SCALE GENOMIC DNA]</scope>
</reference>
<dbReference type="GO" id="GO:0003676">
    <property type="term" value="F:nucleic acid binding"/>
    <property type="evidence" value="ECO:0007669"/>
    <property type="project" value="InterPro"/>
</dbReference>
<dbReference type="Pfam" id="PF00929">
    <property type="entry name" value="RNase_T"/>
    <property type="match status" value="1"/>
</dbReference>